<comment type="caution">
    <text evidence="7">The sequence shown here is derived from an EMBL/GenBank/DDBJ whole genome shotgun (WGS) entry which is preliminary data.</text>
</comment>
<dbReference type="InterPro" id="IPR026597">
    <property type="entry name" value="HGPRTase-like"/>
</dbReference>
<comment type="function">
    <text evidence="5">Catalyzes a salvage reaction resulting in the formation of IMP that is energically less costly than de novo synthesis.</text>
</comment>
<evidence type="ECO:0000256" key="3">
    <source>
        <dbReference type="ARBA" id="ARBA00022679"/>
    </source>
</evidence>
<comment type="pathway">
    <text evidence="5">Purine metabolism; IMP biosynthesis via salvage pathway; IMP from hypoxanthine: step 1/1.</text>
</comment>
<dbReference type="PANTHER" id="PTHR43864">
    <property type="entry name" value="HYPOXANTHINE/GUANINE PHOSPHORIBOSYLTRANSFERASE"/>
    <property type="match status" value="1"/>
</dbReference>
<accession>A0A832STR8</accession>
<dbReference type="AlphaFoldDB" id="A0A832STR8"/>
<dbReference type="SUPFAM" id="SSF53271">
    <property type="entry name" value="PRTase-like"/>
    <property type="match status" value="1"/>
</dbReference>
<dbReference type="SMR" id="A0A832STR8"/>
<dbReference type="GO" id="GO:0032264">
    <property type="term" value="P:IMP salvage"/>
    <property type="evidence" value="ECO:0007669"/>
    <property type="project" value="UniProtKB-UniRule"/>
</dbReference>
<evidence type="ECO:0000259" key="6">
    <source>
        <dbReference type="Pfam" id="PF00156"/>
    </source>
</evidence>
<feature type="domain" description="Phosphoribosyltransferase" evidence="6">
    <location>
        <begin position="37"/>
        <end position="160"/>
    </location>
</feature>
<dbReference type="OMA" id="DIPYVIM"/>
<dbReference type="UniPathway" id="UPA00591">
    <property type="reaction ID" value="UER00648"/>
</dbReference>
<comment type="subcellular location">
    <subcellularLocation>
        <location evidence="5">Cytoplasm</location>
    </subcellularLocation>
</comment>
<name>A0A832STR8_9EURY</name>
<evidence type="ECO:0000256" key="1">
    <source>
        <dbReference type="ARBA" id="ARBA00022490"/>
    </source>
</evidence>
<dbReference type="EC" id="2.4.2.8" evidence="5"/>
<keyword evidence="1 5" id="KW-0963">Cytoplasm</keyword>
<dbReference type="InterPro" id="IPR029057">
    <property type="entry name" value="PRTase-like"/>
</dbReference>
<dbReference type="NCBIfam" id="NF040646">
    <property type="entry name" value="HPT_Archaea"/>
    <property type="match status" value="1"/>
</dbReference>
<comment type="subunit">
    <text evidence="5">Homodimer.</text>
</comment>
<reference evidence="7" key="1">
    <citation type="journal article" date="2020" name="bioRxiv">
        <title>A rank-normalized archaeal taxonomy based on genome phylogeny resolves widespread incomplete and uneven classifications.</title>
        <authorList>
            <person name="Rinke C."/>
            <person name="Chuvochina M."/>
            <person name="Mussig A.J."/>
            <person name="Chaumeil P.-A."/>
            <person name="Waite D.W."/>
            <person name="Whitman W.B."/>
            <person name="Parks D.H."/>
            <person name="Hugenholtz P."/>
        </authorList>
    </citation>
    <scope>NUCLEOTIDE SEQUENCE</scope>
    <source>
        <strain evidence="7">UBA8853</strain>
    </source>
</reference>
<comment type="similarity">
    <text evidence="5">Belongs to the purine/pyrimidine phosphoribosyltransferase family. Archaeal HPRT subfamily.</text>
</comment>
<dbReference type="EMBL" id="DUJS01000002">
    <property type="protein sequence ID" value="HII70167.1"/>
    <property type="molecule type" value="Genomic_DNA"/>
</dbReference>
<sequence length="187" mass="20687">MLLEKSLEEAPVVNRNGYWYFIHPITDGVPELPPELLREVAYRIVRALDSTDFDKIVCVEAMGIHLGALLSDMLDRPLVIVRKREYGLDGEVEITQEKGYGVEKLYLNGVSEGDRVVVVDDVISTGGTLVGLINALDDVGAEIEDVVVVVARGGLDRVREETGVDVKYLVRVEVSEDGVSVVESRYR</sequence>
<dbReference type="HAMAP" id="MF_01467">
    <property type="entry name" value="Hypx_phosphoribosyltr"/>
    <property type="match status" value="1"/>
</dbReference>
<evidence type="ECO:0000313" key="7">
    <source>
        <dbReference type="EMBL" id="HII70167.1"/>
    </source>
</evidence>
<dbReference type="PANTHER" id="PTHR43864:SF1">
    <property type="entry name" value="XANTHINE PHOSPHORIBOSYLTRANSFERASE"/>
    <property type="match status" value="1"/>
</dbReference>
<keyword evidence="4 5" id="KW-0660">Purine salvage</keyword>
<keyword evidence="2 5" id="KW-0328">Glycosyltransferase</keyword>
<dbReference type="GO" id="GO:0006166">
    <property type="term" value="P:purine ribonucleoside salvage"/>
    <property type="evidence" value="ECO:0007669"/>
    <property type="project" value="UniProtKB-KW"/>
</dbReference>
<dbReference type="Gene3D" id="3.40.50.2020">
    <property type="match status" value="1"/>
</dbReference>
<evidence type="ECO:0000256" key="5">
    <source>
        <dbReference type="HAMAP-Rule" id="MF_01467"/>
    </source>
</evidence>
<protein>
    <recommendedName>
        <fullName evidence="5">Hypoxanthine/guanine phosphoribosyltransferase</fullName>
        <shortName evidence="5">HGPRTase</shortName>
        <ecNumber evidence="5">2.4.2.8</ecNumber>
    </recommendedName>
</protein>
<dbReference type="Proteomes" id="UP000619545">
    <property type="component" value="Unassembled WGS sequence"/>
</dbReference>
<gene>
    <name evidence="5" type="primary">hpt</name>
    <name evidence="7" type="ORF">HA336_02910</name>
</gene>
<comment type="catalytic activity">
    <reaction evidence="5">
        <text>GMP + diphosphate = guanine + 5-phospho-alpha-D-ribose 1-diphosphate</text>
        <dbReference type="Rhea" id="RHEA:25424"/>
        <dbReference type="ChEBI" id="CHEBI:16235"/>
        <dbReference type="ChEBI" id="CHEBI:33019"/>
        <dbReference type="ChEBI" id="CHEBI:58017"/>
        <dbReference type="ChEBI" id="CHEBI:58115"/>
    </reaction>
</comment>
<dbReference type="RefSeq" id="WP_011018980.1">
    <property type="nucleotide sequence ID" value="NZ_DUJS01000002.1"/>
</dbReference>
<evidence type="ECO:0000256" key="2">
    <source>
        <dbReference type="ARBA" id="ARBA00022676"/>
    </source>
</evidence>
<dbReference type="CDD" id="cd06223">
    <property type="entry name" value="PRTases_typeI"/>
    <property type="match status" value="1"/>
</dbReference>
<keyword evidence="3 5" id="KW-0808">Transferase</keyword>
<dbReference type="InterPro" id="IPR050118">
    <property type="entry name" value="Pur/Pyrimidine_PRTase"/>
</dbReference>
<dbReference type="InterPro" id="IPR000836">
    <property type="entry name" value="PRTase_dom"/>
</dbReference>
<evidence type="ECO:0000313" key="8">
    <source>
        <dbReference type="Proteomes" id="UP000619545"/>
    </source>
</evidence>
<dbReference type="Pfam" id="PF00156">
    <property type="entry name" value="Pribosyltran"/>
    <property type="match status" value="1"/>
</dbReference>
<dbReference type="GO" id="GO:0004422">
    <property type="term" value="F:hypoxanthine phosphoribosyltransferase activity"/>
    <property type="evidence" value="ECO:0007669"/>
    <property type="project" value="UniProtKB-UniRule"/>
</dbReference>
<dbReference type="NCBIfam" id="NF002635">
    <property type="entry name" value="PRK02304.1-4"/>
    <property type="match status" value="1"/>
</dbReference>
<evidence type="ECO:0000256" key="4">
    <source>
        <dbReference type="ARBA" id="ARBA00022726"/>
    </source>
</evidence>
<organism evidence="7 8">
    <name type="scientific">Methanopyrus kandleri</name>
    <dbReference type="NCBI Taxonomy" id="2320"/>
    <lineage>
        <taxon>Archaea</taxon>
        <taxon>Methanobacteriati</taxon>
        <taxon>Methanobacteriota</taxon>
        <taxon>Methanomada group</taxon>
        <taxon>Methanopyri</taxon>
        <taxon>Methanopyrales</taxon>
        <taxon>Methanopyraceae</taxon>
        <taxon>Methanopyrus</taxon>
    </lineage>
</organism>
<dbReference type="GeneID" id="1476711"/>
<dbReference type="GO" id="GO:0005737">
    <property type="term" value="C:cytoplasm"/>
    <property type="evidence" value="ECO:0007669"/>
    <property type="project" value="UniProtKB-SubCell"/>
</dbReference>
<proteinExistence type="inferred from homology"/>
<comment type="catalytic activity">
    <reaction evidence="5">
        <text>IMP + diphosphate = hypoxanthine + 5-phospho-alpha-D-ribose 1-diphosphate</text>
        <dbReference type="Rhea" id="RHEA:17973"/>
        <dbReference type="ChEBI" id="CHEBI:17368"/>
        <dbReference type="ChEBI" id="CHEBI:33019"/>
        <dbReference type="ChEBI" id="CHEBI:58017"/>
        <dbReference type="ChEBI" id="CHEBI:58053"/>
        <dbReference type="EC" id="2.4.2.8"/>
    </reaction>
</comment>